<keyword evidence="2" id="KW-1185">Reference proteome</keyword>
<gene>
    <name evidence="1" type="ORF">DSO57_1005691</name>
</gene>
<sequence>MSENNSNFESTDSQSLKRELDGEPIGKFFPLACGRCYRVGGSKRVEPDPQYGYLYLLKSPETSEYILTWEPESTNSSPIPADQRWCIPFGAPAQLKRIPGQAAFVLLLEPSAPPRFFWVDENAAIKAEQAAEAFKEVIAVKPSSPPNELSDSEAAKVSRALLLASVAYQQPIDPNNPYNRPPPVSSTLDPWLPHPESVNISDILQVKLLQPLLSDPGVIERLLPLLPPEIEAESAEDLIQVLRSPQYQNSLQTFDAGLKYGELGQLTTQMGLDVIAGRGPANLVAAVQSAVDSEAKNKVSKKSSSDHTSES</sequence>
<evidence type="ECO:0000313" key="2">
    <source>
        <dbReference type="Proteomes" id="UP001165960"/>
    </source>
</evidence>
<dbReference type="Proteomes" id="UP001165960">
    <property type="component" value="Unassembled WGS sequence"/>
</dbReference>
<proteinExistence type="predicted"/>
<reference evidence="1" key="1">
    <citation type="submission" date="2022-04" db="EMBL/GenBank/DDBJ databases">
        <title>Genome of the entomopathogenic fungus Entomophthora muscae.</title>
        <authorList>
            <person name="Elya C."/>
            <person name="Lovett B.R."/>
            <person name="Lee E."/>
            <person name="Macias A.M."/>
            <person name="Hajek A.E."/>
            <person name="De Bivort B.L."/>
            <person name="Kasson M.T."/>
            <person name="De Fine Licht H.H."/>
            <person name="Stajich J.E."/>
        </authorList>
    </citation>
    <scope>NUCLEOTIDE SEQUENCE</scope>
    <source>
        <strain evidence="1">Berkeley</strain>
    </source>
</reference>
<comment type="caution">
    <text evidence="1">The sequence shown here is derived from an EMBL/GenBank/DDBJ whole genome shotgun (WGS) entry which is preliminary data.</text>
</comment>
<name>A0ACC2TVK1_9FUNG</name>
<protein>
    <submittedName>
        <fullName evidence="1">Uncharacterized protein</fullName>
    </submittedName>
</protein>
<accession>A0ACC2TVK1</accession>
<organism evidence="1 2">
    <name type="scientific">Entomophthora muscae</name>
    <dbReference type="NCBI Taxonomy" id="34485"/>
    <lineage>
        <taxon>Eukaryota</taxon>
        <taxon>Fungi</taxon>
        <taxon>Fungi incertae sedis</taxon>
        <taxon>Zoopagomycota</taxon>
        <taxon>Entomophthoromycotina</taxon>
        <taxon>Entomophthoromycetes</taxon>
        <taxon>Entomophthorales</taxon>
        <taxon>Entomophthoraceae</taxon>
        <taxon>Entomophthora</taxon>
    </lineage>
</organism>
<evidence type="ECO:0000313" key="1">
    <source>
        <dbReference type="EMBL" id="KAJ9078545.1"/>
    </source>
</evidence>
<dbReference type="EMBL" id="QTSX02002145">
    <property type="protein sequence ID" value="KAJ9078545.1"/>
    <property type="molecule type" value="Genomic_DNA"/>
</dbReference>